<name>A0A0P9I952_PSESX</name>
<dbReference type="PATRIC" id="fig|199198.5.peg.3447"/>
<dbReference type="Proteomes" id="UP000050297">
    <property type="component" value="Unassembled WGS sequence"/>
</dbReference>
<evidence type="ECO:0008006" key="3">
    <source>
        <dbReference type="Google" id="ProtNLM"/>
    </source>
</evidence>
<protein>
    <recommendedName>
        <fullName evidence="3">DUF1902 domain-containing protein</fullName>
    </recommendedName>
</protein>
<proteinExistence type="predicted"/>
<gene>
    <name evidence="1" type="ORF">ALO91_102395</name>
</gene>
<accession>A0A0P9I952</accession>
<organism evidence="1 2">
    <name type="scientific">Pseudomonas syringae pv. aceris</name>
    <dbReference type="NCBI Taxonomy" id="199198"/>
    <lineage>
        <taxon>Bacteria</taxon>
        <taxon>Pseudomonadati</taxon>
        <taxon>Pseudomonadota</taxon>
        <taxon>Gammaproteobacteria</taxon>
        <taxon>Pseudomonadales</taxon>
        <taxon>Pseudomonadaceae</taxon>
        <taxon>Pseudomonas</taxon>
        <taxon>Pseudomonas syringae</taxon>
    </lineage>
</organism>
<evidence type="ECO:0000313" key="1">
    <source>
        <dbReference type="EMBL" id="KPW21493.1"/>
    </source>
</evidence>
<dbReference type="AlphaFoldDB" id="A0A0P9I952"/>
<dbReference type="EMBL" id="LJPM01000221">
    <property type="protein sequence ID" value="KPW21493.1"/>
    <property type="molecule type" value="Genomic_DNA"/>
</dbReference>
<dbReference type="RefSeq" id="WP_003408147.1">
    <property type="nucleotide sequence ID" value="NZ_LGAR01000077.1"/>
</dbReference>
<evidence type="ECO:0000313" key="2">
    <source>
        <dbReference type="Proteomes" id="UP000050297"/>
    </source>
</evidence>
<sequence>MKPFQILLRCFAERKEGYWQAFCIDLCLAVQGESLQDVQQKLHEQITDYLQDILGGEDRPYVAQLLNRKAPISIIAKYHAYSLLSHIRRIKDRFCTFQDAMPLKLA</sequence>
<reference evidence="1 2" key="1">
    <citation type="submission" date="2015-09" db="EMBL/GenBank/DDBJ databases">
        <title>Genome announcement of multiple Pseudomonas syringae strains.</title>
        <authorList>
            <person name="Thakur S."/>
            <person name="Wang P.W."/>
            <person name="Gong Y."/>
            <person name="Weir B.S."/>
            <person name="Guttman D.S."/>
        </authorList>
    </citation>
    <scope>NUCLEOTIDE SEQUENCE [LARGE SCALE GENOMIC DNA]</scope>
    <source>
        <strain evidence="1 2">ICMP2802</strain>
    </source>
</reference>
<comment type="caution">
    <text evidence="1">The sequence shown here is derived from an EMBL/GenBank/DDBJ whole genome shotgun (WGS) entry which is preliminary data.</text>
</comment>